<name>A0A9P6E4Z6_9AGAR</name>
<comment type="caution">
    <text evidence="3">The sequence shown here is derived from an EMBL/GenBank/DDBJ whole genome shotgun (WGS) entry which is preliminary data.</text>
</comment>
<feature type="transmembrane region" description="Helical" evidence="2">
    <location>
        <begin position="280"/>
        <end position="300"/>
    </location>
</feature>
<keyword evidence="2" id="KW-1133">Transmembrane helix</keyword>
<dbReference type="Proteomes" id="UP000807306">
    <property type="component" value="Unassembled WGS sequence"/>
</dbReference>
<feature type="compositionally biased region" description="Basic and acidic residues" evidence="1">
    <location>
        <begin position="314"/>
        <end position="335"/>
    </location>
</feature>
<evidence type="ECO:0000256" key="1">
    <source>
        <dbReference type="SAM" id="MobiDB-lite"/>
    </source>
</evidence>
<feature type="transmembrane region" description="Helical" evidence="2">
    <location>
        <begin position="207"/>
        <end position="227"/>
    </location>
</feature>
<dbReference type="AlphaFoldDB" id="A0A9P6E4Z6"/>
<dbReference type="OrthoDB" id="2562239at2759"/>
<dbReference type="EMBL" id="MU157938">
    <property type="protein sequence ID" value="KAF9522656.1"/>
    <property type="molecule type" value="Genomic_DNA"/>
</dbReference>
<feature type="transmembrane region" description="Helical" evidence="2">
    <location>
        <begin position="103"/>
        <end position="124"/>
    </location>
</feature>
<protein>
    <submittedName>
        <fullName evidence="3">Uncharacterized protein</fullName>
    </submittedName>
</protein>
<keyword evidence="2" id="KW-0472">Membrane</keyword>
<feature type="transmembrane region" description="Helical" evidence="2">
    <location>
        <begin position="167"/>
        <end position="187"/>
    </location>
</feature>
<evidence type="ECO:0000256" key="2">
    <source>
        <dbReference type="SAM" id="Phobius"/>
    </source>
</evidence>
<keyword evidence="4" id="KW-1185">Reference proteome</keyword>
<gene>
    <name evidence="3" type="ORF">CPB83DRAFT_864127</name>
</gene>
<feature type="transmembrane region" description="Helical" evidence="2">
    <location>
        <begin position="239"/>
        <end position="260"/>
    </location>
</feature>
<accession>A0A9P6E4Z6</accession>
<proteinExistence type="predicted"/>
<reference evidence="3" key="1">
    <citation type="submission" date="2020-11" db="EMBL/GenBank/DDBJ databases">
        <authorList>
            <consortium name="DOE Joint Genome Institute"/>
            <person name="Ahrendt S."/>
            <person name="Riley R."/>
            <person name="Andreopoulos W."/>
            <person name="Labutti K."/>
            <person name="Pangilinan J."/>
            <person name="Ruiz-Duenas F.J."/>
            <person name="Barrasa J.M."/>
            <person name="Sanchez-Garcia M."/>
            <person name="Camarero S."/>
            <person name="Miyauchi S."/>
            <person name="Serrano A."/>
            <person name="Linde D."/>
            <person name="Babiker R."/>
            <person name="Drula E."/>
            <person name="Ayuso-Fernandez I."/>
            <person name="Pacheco R."/>
            <person name="Padilla G."/>
            <person name="Ferreira P."/>
            <person name="Barriuso J."/>
            <person name="Kellner H."/>
            <person name="Castanera R."/>
            <person name="Alfaro M."/>
            <person name="Ramirez L."/>
            <person name="Pisabarro A.G."/>
            <person name="Kuo A."/>
            <person name="Tritt A."/>
            <person name="Lipzen A."/>
            <person name="He G."/>
            <person name="Yan M."/>
            <person name="Ng V."/>
            <person name="Cullen D."/>
            <person name="Martin F."/>
            <person name="Rosso M.-N."/>
            <person name="Henrissat B."/>
            <person name="Hibbett D."/>
            <person name="Martinez A.T."/>
            <person name="Grigoriev I.V."/>
        </authorList>
    </citation>
    <scope>NUCLEOTIDE SEQUENCE</scope>
    <source>
        <strain evidence="3">CBS 506.95</strain>
    </source>
</reference>
<keyword evidence="2" id="KW-0812">Transmembrane</keyword>
<organism evidence="3 4">
    <name type="scientific">Crepidotus variabilis</name>
    <dbReference type="NCBI Taxonomy" id="179855"/>
    <lineage>
        <taxon>Eukaryota</taxon>
        <taxon>Fungi</taxon>
        <taxon>Dikarya</taxon>
        <taxon>Basidiomycota</taxon>
        <taxon>Agaricomycotina</taxon>
        <taxon>Agaricomycetes</taxon>
        <taxon>Agaricomycetidae</taxon>
        <taxon>Agaricales</taxon>
        <taxon>Agaricineae</taxon>
        <taxon>Crepidotaceae</taxon>
        <taxon>Crepidotus</taxon>
    </lineage>
</organism>
<sequence>MTAFSCSPSSSSRSSCAMVSFPAPVGGTPLTIDFAPSIVFSALYGLLIPLMVYRMCGRRSRTTLLIGTLSFVVERCAIFGLRAWQSRNEKSRQESGLLDYMQISFAMGSIGIANDLVAIVRCLLVNPTYGFKRFPESPAAKTKEYVVSPPVDGTNDMPRTRFRMRRLSGILGMLYLASMIPCVIANSAFYRTLQQQYWADRVYELRLASSAIGILLAVSLFTSVLWGKRKLERISIRGVVVASVLVALITIISVYRLIVMPLRVTSLSDPVRTNTSSGKAAFYVFHVLPEWLSSVILFGAQTRKIFGTGPCGDVRSKDETEEQKMKRLDKEAKKATKKAEKAAKARAAGIDLEMNEKEVQLVEKVDLVSSPVAMWTFK</sequence>
<evidence type="ECO:0000313" key="4">
    <source>
        <dbReference type="Proteomes" id="UP000807306"/>
    </source>
</evidence>
<feature type="transmembrane region" description="Helical" evidence="2">
    <location>
        <begin position="64"/>
        <end position="83"/>
    </location>
</feature>
<feature type="region of interest" description="Disordered" evidence="1">
    <location>
        <begin position="311"/>
        <end position="335"/>
    </location>
</feature>
<feature type="transmembrane region" description="Helical" evidence="2">
    <location>
        <begin position="34"/>
        <end position="52"/>
    </location>
</feature>
<evidence type="ECO:0000313" key="3">
    <source>
        <dbReference type="EMBL" id="KAF9522656.1"/>
    </source>
</evidence>